<evidence type="ECO:0000313" key="3">
    <source>
        <dbReference type="Proteomes" id="UP000799772"/>
    </source>
</evidence>
<dbReference type="OrthoDB" id="65569at2759"/>
<accession>A0A9P4M716</accession>
<sequence length="556" mass="61928">MTSNRYATPLKSPLAIPTPWAPEFSKVSSLLDAHITYTTYSLASEATTRNDGQYGQSAYAAFWASQNWTYTDSPPFTTTVSPTPVPRSELVFPPPLPVEPVDKNETNGFTLPSNFVWGVASSAWQIEGGLQFDGRGPSVEDGIGTNPGANDSNVDAMFYYTYKQDIERLAEIGIPYLCFSIPWTRIVPFGVKGSPINTRALDHYDDLVNEAIAHGITPIITILHYDLPVSVPYSDPNFSDHYLYYAKQIMTRYGDRVPYWVSINEPNLQPVDNSLTNILVAHADLYDWYKNELGGTGQITMKFANNLAIPLDANNPEDIAASLRYQDFSLGIMNNPLFLGAQIPDSVLKTPGIQIDPISKVNLSHIHGKIDFFSFDPYSSQYVSAPPGGVEACASNSSNPLWPTCVVTTNDAANGWLIGDASSVGYSFIASQYRRAQFNYVWNTFKPSGILVAEFGFPTEGDQYKALDAQRYDLERTVYYQDFLTEMLRAIHEDGVNVIGTLAWAFIETNEFGTFDSHYGLQTVNHTTFERTYKRSAFDYVDFFHQHAEKSASGYA</sequence>
<dbReference type="SUPFAM" id="SSF51445">
    <property type="entry name" value="(Trans)glycosidases"/>
    <property type="match status" value="1"/>
</dbReference>
<dbReference type="InterPro" id="IPR017853">
    <property type="entry name" value="GH"/>
</dbReference>
<name>A0A9P4M716_9PEZI</name>
<keyword evidence="3" id="KW-1185">Reference proteome</keyword>
<dbReference type="Proteomes" id="UP000799772">
    <property type="component" value="Unassembled WGS sequence"/>
</dbReference>
<dbReference type="Gene3D" id="3.20.20.80">
    <property type="entry name" value="Glycosidases"/>
    <property type="match status" value="1"/>
</dbReference>
<comment type="caution">
    <text evidence="2">The sequence shown here is derived from an EMBL/GenBank/DDBJ whole genome shotgun (WGS) entry which is preliminary data.</text>
</comment>
<dbReference type="PANTHER" id="PTHR10353">
    <property type="entry name" value="GLYCOSYL HYDROLASE"/>
    <property type="match status" value="1"/>
</dbReference>
<dbReference type="GO" id="GO:0008422">
    <property type="term" value="F:beta-glucosidase activity"/>
    <property type="evidence" value="ECO:0007669"/>
    <property type="project" value="TreeGrafter"/>
</dbReference>
<protein>
    <submittedName>
        <fullName evidence="2">Beta-glucosidase</fullName>
    </submittedName>
</protein>
<evidence type="ECO:0000313" key="2">
    <source>
        <dbReference type="EMBL" id="KAF2100241.1"/>
    </source>
</evidence>
<dbReference type="GO" id="GO:0005975">
    <property type="term" value="P:carbohydrate metabolic process"/>
    <property type="evidence" value="ECO:0007669"/>
    <property type="project" value="InterPro"/>
</dbReference>
<organism evidence="2 3">
    <name type="scientific">Rhizodiscina lignyota</name>
    <dbReference type="NCBI Taxonomy" id="1504668"/>
    <lineage>
        <taxon>Eukaryota</taxon>
        <taxon>Fungi</taxon>
        <taxon>Dikarya</taxon>
        <taxon>Ascomycota</taxon>
        <taxon>Pezizomycotina</taxon>
        <taxon>Dothideomycetes</taxon>
        <taxon>Pleosporomycetidae</taxon>
        <taxon>Aulographales</taxon>
        <taxon>Rhizodiscinaceae</taxon>
        <taxon>Rhizodiscina</taxon>
    </lineage>
</organism>
<dbReference type="PANTHER" id="PTHR10353:SF53">
    <property type="entry name" value="BETA-1,4-GLUCOSIDASE (EUROFUNG)"/>
    <property type="match status" value="1"/>
</dbReference>
<reference evidence="2" key="1">
    <citation type="journal article" date="2020" name="Stud. Mycol.">
        <title>101 Dothideomycetes genomes: a test case for predicting lifestyles and emergence of pathogens.</title>
        <authorList>
            <person name="Haridas S."/>
            <person name="Albert R."/>
            <person name="Binder M."/>
            <person name="Bloem J."/>
            <person name="Labutti K."/>
            <person name="Salamov A."/>
            <person name="Andreopoulos B."/>
            <person name="Baker S."/>
            <person name="Barry K."/>
            <person name="Bills G."/>
            <person name="Bluhm B."/>
            <person name="Cannon C."/>
            <person name="Castanera R."/>
            <person name="Culley D."/>
            <person name="Daum C."/>
            <person name="Ezra D."/>
            <person name="Gonzalez J."/>
            <person name="Henrissat B."/>
            <person name="Kuo A."/>
            <person name="Liang C."/>
            <person name="Lipzen A."/>
            <person name="Lutzoni F."/>
            <person name="Magnuson J."/>
            <person name="Mondo S."/>
            <person name="Nolan M."/>
            <person name="Ohm R."/>
            <person name="Pangilinan J."/>
            <person name="Park H.-J."/>
            <person name="Ramirez L."/>
            <person name="Alfaro M."/>
            <person name="Sun H."/>
            <person name="Tritt A."/>
            <person name="Yoshinaga Y."/>
            <person name="Zwiers L.-H."/>
            <person name="Turgeon B."/>
            <person name="Goodwin S."/>
            <person name="Spatafora J."/>
            <person name="Crous P."/>
            <person name="Grigoriev I."/>
        </authorList>
    </citation>
    <scope>NUCLEOTIDE SEQUENCE</scope>
    <source>
        <strain evidence="2">CBS 133067</strain>
    </source>
</reference>
<dbReference type="EMBL" id="ML978124">
    <property type="protein sequence ID" value="KAF2100241.1"/>
    <property type="molecule type" value="Genomic_DNA"/>
</dbReference>
<dbReference type="InterPro" id="IPR001360">
    <property type="entry name" value="Glyco_hydro_1"/>
</dbReference>
<dbReference type="AlphaFoldDB" id="A0A9P4M716"/>
<dbReference type="Pfam" id="PF00232">
    <property type="entry name" value="Glyco_hydro_1"/>
    <property type="match status" value="1"/>
</dbReference>
<comment type="similarity">
    <text evidence="1">Belongs to the glycosyl hydrolase 1 family.</text>
</comment>
<evidence type="ECO:0000256" key="1">
    <source>
        <dbReference type="RuleBase" id="RU003690"/>
    </source>
</evidence>
<gene>
    <name evidence="2" type="ORF">NA57DRAFT_64880</name>
</gene>
<proteinExistence type="inferred from homology"/>